<comment type="caution">
    <text evidence="1">The sequence shown here is derived from an EMBL/GenBank/DDBJ whole genome shotgun (WGS) entry which is preliminary data.</text>
</comment>
<accession>A0A149QCL0</accession>
<sequence length="95" mass="10549">MLLPEPLFKAGCAQAPRRSIRRQRDIMGFLHTPAPGVCRAGELRSALFASHAQPCLPSRVILFARHHNAPPHAAQLLFCRYAARQDRATPKGPEE</sequence>
<dbReference type="AlphaFoldDB" id="A0A149QCL0"/>
<dbReference type="Proteomes" id="UP000075473">
    <property type="component" value="Unassembled WGS sequence"/>
</dbReference>
<proteinExistence type="predicted"/>
<name>A0A149QCL0_9PROT</name>
<protein>
    <submittedName>
        <fullName evidence="1">Uncharacterized protein</fullName>
    </submittedName>
</protein>
<evidence type="ECO:0000313" key="2">
    <source>
        <dbReference type="Proteomes" id="UP000075473"/>
    </source>
</evidence>
<gene>
    <name evidence="1" type="ORF">AD928_06365</name>
</gene>
<evidence type="ECO:0000313" key="1">
    <source>
        <dbReference type="EMBL" id="KXU95060.1"/>
    </source>
</evidence>
<dbReference type="EMBL" id="LHZA01000137">
    <property type="protein sequence ID" value="KXU95060.1"/>
    <property type="molecule type" value="Genomic_DNA"/>
</dbReference>
<dbReference type="PATRIC" id="fig|178900.5.peg.81"/>
<organism evidence="1 2">
    <name type="scientific">Acetobacter cerevisiae</name>
    <dbReference type="NCBI Taxonomy" id="178900"/>
    <lineage>
        <taxon>Bacteria</taxon>
        <taxon>Pseudomonadati</taxon>
        <taxon>Pseudomonadota</taxon>
        <taxon>Alphaproteobacteria</taxon>
        <taxon>Acetobacterales</taxon>
        <taxon>Acetobacteraceae</taxon>
        <taxon>Acetobacter</taxon>
    </lineage>
</organism>
<reference evidence="1 2" key="1">
    <citation type="submission" date="2015-06" db="EMBL/GenBank/DDBJ databases">
        <title>Improved classification and identification of acetic acid bacteria using matrix-assisted laser desorption/ionization time-of-flight mass spectrometry; Gluconobacter nephelii and Gluconobacter uchimurae are later heterotypic synonyms of Gluconobacter japonicus and Gluconobacter oxydans, respectively.</title>
        <authorList>
            <person name="Li L."/>
            <person name="Cleenwerck I."/>
            <person name="De Vuyst L."/>
            <person name="Vandamme P."/>
        </authorList>
    </citation>
    <scope>NUCLEOTIDE SEQUENCE [LARGE SCALE GENOMIC DNA]</scope>
    <source>
        <strain evidence="1 2">LMG 1625</strain>
    </source>
</reference>